<feature type="domain" description="Cyclic nucleotide-binding" evidence="1">
    <location>
        <begin position="16"/>
        <end position="121"/>
    </location>
</feature>
<reference evidence="2 3" key="1">
    <citation type="submission" date="2018-03" db="EMBL/GenBank/DDBJ databases">
        <title>Genomic Encyclopedia of Archaeal and Bacterial Type Strains, Phase II (KMG-II): from individual species to whole genera.</title>
        <authorList>
            <person name="Goeker M."/>
        </authorList>
    </citation>
    <scope>NUCLEOTIDE SEQUENCE [LARGE SCALE GENOMIC DNA]</scope>
    <source>
        <strain evidence="2 3">DSM 28229</strain>
    </source>
</reference>
<dbReference type="PROSITE" id="PS50042">
    <property type="entry name" value="CNMP_BINDING_3"/>
    <property type="match status" value="1"/>
</dbReference>
<sequence>MIHATSKLWYLENYSIIKSLPKSAQTVLEDISTTYSFKKNDFIYLNGDQTDTIYFLKEGTIKISSITENETEQTKSILKKGALFGELRIANIHGDGEDFVSVKSEKAILCKIDFSEVETLLEMYPNLSLSVKKLRSFQFKTYKNPLEQVIYKDPKSRIIDFILDFSKVYGHQSKDEVWSFKLIFSNSELAKLTASSPKAVKSILKELQNNGQIRIEKGYIYFEEKHLLLQTLLSELIH</sequence>
<evidence type="ECO:0000313" key="3">
    <source>
        <dbReference type="Proteomes" id="UP000245535"/>
    </source>
</evidence>
<dbReference type="Proteomes" id="UP000245535">
    <property type="component" value="Unassembled WGS sequence"/>
</dbReference>
<dbReference type="SMART" id="SM00100">
    <property type="entry name" value="cNMP"/>
    <property type="match status" value="1"/>
</dbReference>
<name>A0A315ZNB7_SEDFL</name>
<dbReference type="AlphaFoldDB" id="A0A315ZNB7"/>
<dbReference type="RefSeq" id="WP_109622318.1">
    <property type="nucleotide sequence ID" value="NZ_QGDO01000009.1"/>
</dbReference>
<dbReference type="EMBL" id="QGDO01000009">
    <property type="protein sequence ID" value="PWJ35999.1"/>
    <property type="molecule type" value="Genomic_DNA"/>
</dbReference>
<comment type="caution">
    <text evidence="2">The sequence shown here is derived from an EMBL/GenBank/DDBJ whole genome shotgun (WGS) entry which is preliminary data.</text>
</comment>
<accession>A0A315ZNB7</accession>
<dbReference type="InterPro" id="IPR014710">
    <property type="entry name" value="RmlC-like_jellyroll"/>
</dbReference>
<dbReference type="InterPro" id="IPR036388">
    <property type="entry name" value="WH-like_DNA-bd_sf"/>
</dbReference>
<dbReference type="SUPFAM" id="SSF46785">
    <property type="entry name" value="Winged helix' DNA-binding domain"/>
    <property type="match status" value="1"/>
</dbReference>
<dbReference type="InterPro" id="IPR000595">
    <property type="entry name" value="cNMP-bd_dom"/>
</dbReference>
<keyword evidence="3" id="KW-1185">Reference proteome</keyword>
<evidence type="ECO:0000313" key="2">
    <source>
        <dbReference type="EMBL" id="PWJ35999.1"/>
    </source>
</evidence>
<dbReference type="Pfam" id="PF00027">
    <property type="entry name" value="cNMP_binding"/>
    <property type="match status" value="1"/>
</dbReference>
<dbReference type="InterPro" id="IPR018490">
    <property type="entry name" value="cNMP-bd_dom_sf"/>
</dbReference>
<dbReference type="SUPFAM" id="SSF51206">
    <property type="entry name" value="cAMP-binding domain-like"/>
    <property type="match status" value="1"/>
</dbReference>
<evidence type="ECO:0000259" key="1">
    <source>
        <dbReference type="PROSITE" id="PS50042"/>
    </source>
</evidence>
<organism evidence="2 3">
    <name type="scientific">Sediminitomix flava</name>
    <dbReference type="NCBI Taxonomy" id="379075"/>
    <lineage>
        <taxon>Bacteria</taxon>
        <taxon>Pseudomonadati</taxon>
        <taxon>Bacteroidota</taxon>
        <taxon>Cytophagia</taxon>
        <taxon>Cytophagales</taxon>
        <taxon>Flammeovirgaceae</taxon>
        <taxon>Sediminitomix</taxon>
    </lineage>
</organism>
<dbReference type="InterPro" id="IPR036390">
    <property type="entry name" value="WH_DNA-bd_sf"/>
</dbReference>
<proteinExistence type="predicted"/>
<dbReference type="OrthoDB" id="9788438at2"/>
<dbReference type="CDD" id="cd00038">
    <property type="entry name" value="CAP_ED"/>
    <property type="match status" value="1"/>
</dbReference>
<dbReference type="Gene3D" id="1.10.10.10">
    <property type="entry name" value="Winged helix-like DNA-binding domain superfamily/Winged helix DNA-binding domain"/>
    <property type="match status" value="1"/>
</dbReference>
<dbReference type="Gene3D" id="2.60.120.10">
    <property type="entry name" value="Jelly Rolls"/>
    <property type="match status" value="1"/>
</dbReference>
<protein>
    <submittedName>
        <fullName evidence="2">CRP-like cAMP-binding protein</fullName>
    </submittedName>
</protein>
<gene>
    <name evidence="2" type="ORF">BC781_10912</name>
</gene>